<protein>
    <submittedName>
        <fullName evidence="2">Uncharacterized protein</fullName>
    </submittedName>
</protein>
<accession>A0A6G1FBZ6</accession>
<evidence type="ECO:0000313" key="2">
    <source>
        <dbReference type="EMBL" id="KAF0934404.1"/>
    </source>
</evidence>
<evidence type="ECO:0000256" key="1">
    <source>
        <dbReference type="SAM" id="MobiDB-lite"/>
    </source>
</evidence>
<feature type="compositionally biased region" description="Polar residues" evidence="1">
    <location>
        <begin position="59"/>
        <end position="68"/>
    </location>
</feature>
<dbReference type="EMBL" id="SPHZ02000001">
    <property type="protein sequence ID" value="KAF0934404.1"/>
    <property type="molecule type" value="Genomic_DNA"/>
</dbReference>
<name>A0A6G1FBZ6_9ORYZ</name>
<gene>
    <name evidence="2" type="ORF">E2562_025021</name>
</gene>
<reference evidence="2 3" key="1">
    <citation type="submission" date="2019-11" db="EMBL/GenBank/DDBJ databases">
        <title>Whole genome sequence of Oryza granulata.</title>
        <authorList>
            <person name="Li W."/>
        </authorList>
    </citation>
    <scope>NUCLEOTIDE SEQUENCE [LARGE SCALE GENOMIC DNA]</scope>
    <source>
        <strain evidence="3">cv. Menghai</strain>
        <tissue evidence="2">Leaf</tissue>
    </source>
</reference>
<sequence length="68" mass="7450">MSSCLFLSSSSFFKTSRRSPTNKRVRLHGTFLGQWDEAENQANIGGAGSEQVNPAKVETANTMSARKE</sequence>
<evidence type="ECO:0000313" key="3">
    <source>
        <dbReference type="Proteomes" id="UP000479710"/>
    </source>
</evidence>
<feature type="region of interest" description="Disordered" evidence="1">
    <location>
        <begin position="44"/>
        <end position="68"/>
    </location>
</feature>
<comment type="caution">
    <text evidence="2">The sequence shown here is derived from an EMBL/GenBank/DDBJ whole genome shotgun (WGS) entry which is preliminary data.</text>
</comment>
<proteinExistence type="predicted"/>
<keyword evidence="3" id="KW-1185">Reference proteome</keyword>
<organism evidence="2 3">
    <name type="scientific">Oryza meyeriana var. granulata</name>
    <dbReference type="NCBI Taxonomy" id="110450"/>
    <lineage>
        <taxon>Eukaryota</taxon>
        <taxon>Viridiplantae</taxon>
        <taxon>Streptophyta</taxon>
        <taxon>Embryophyta</taxon>
        <taxon>Tracheophyta</taxon>
        <taxon>Spermatophyta</taxon>
        <taxon>Magnoliopsida</taxon>
        <taxon>Liliopsida</taxon>
        <taxon>Poales</taxon>
        <taxon>Poaceae</taxon>
        <taxon>BOP clade</taxon>
        <taxon>Oryzoideae</taxon>
        <taxon>Oryzeae</taxon>
        <taxon>Oryzinae</taxon>
        <taxon>Oryza</taxon>
        <taxon>Oryza meyeriana</taxon>
    </lineage>
</organism>
<dbReference type="Proteomes" id="UP000479710">
    <property type="component" value="Unassembled WGS sequence"/>
</dbReference>
<dbReference type="AlphaFoldDB" id="A0A6G1FBZ6"/>